<name>A0AAD8EAG6_DIPPU</name>
<organism evidence="2 3">
    <name type="scientific">Diploptera punctata</name>
    <name type="common">Pacific beetle cockroach</name>
    <dbReference type="NCBI Taxonomy" id="6984"/>
    <lineage>
        <taxon>Eukaryota</taxon>
        <taxon>Metazoa</taxon>
        <taxon>Ecdysozoa</taxon>
        <taxon>Arthropoda</taxon>
        <taxon>Hexapoda</taxon>
        <taxon>Insecta</taxon>
        <taxon>Pterygota</taxon>
        <taxon>Neoptera</taxon>
        <taxon>Polyneoptera</taxon>
        <taxon>Dictyoptera</taxon>
        <taxon>Blattodea</taxon>
        <taxon>Blaberoidea</taxon>
        <taxon>Blaberidae</taxon>
        <taxon>Diplopterinae</taxon>
        <taxon>Diploptera</taxon>
    </lineage>
</organism>
<dbReference type="AlphaFoldDB" id="A0AAD8EAG6"/>
<gene>
    <name evidence="2" type="ORF">L9F63_022332</name>
</gene>
<feature type="non-terminal residue" evidence="2">
    <location>
        <position position="189"/>
    </location>
</feature>
<evidence type="ECO:0000256" key="1">
    <source>
        <dbReference type="SAM" id="MobiDB-lite"/>
    </source>
</evidence>
<dbReference type="Proteomes" id="UP001233999">
    <property type="component" value="Unassembled WGS sequence"/>
</dbReference>
<feature type="compositionally biased region" description="Acidic residues" evidence="1">
    <location>
        <begin position="77"/>
        <end position="89"/>
    </location>
</feature>
<sequence>FVIGATLIALAVASPANDRANEYDYEDESEPTPAPVSRGRLSLLNNRGSRGPILSSRGATSKQTPAKTTEPPKPAEPEYDEEEGEEIQDDPVTTTTTEAPKKSLVRGGVRPFRSNQDLLAALKRRREQQVHGGSPKVVQAYPTPSSTLPVEENKTTQPVVAEQPESARRPSTRKFSRSKPVAESIESSP</sequence>
<reference evidence="2" key="1">
    <citation type="journal article" date="2023" name="IScience">
        <title>Live-bearing cockroach genome reveals convergent evolutionary mechanisms linked to viviparity in insects and beyond.</title>
        <authorList>
            <person name="Fouks B."/>
            <person name="Harrison M.C."/>
            <person name="Mikhailova A.A."/>
            <person name="Marchal E."/>
            <person name="English S."/>
            <person name="Carruthers M."/>
            <person name="Jennings E.C."/>
            <person name="Chiamaka E.L."/>
            <person name="Frigard R.A."/>
            <person name="Pippel M."/>
            <person name="Attardo G.M."/>
            <person name="Benoit J.B."/>
            <person name="Bornberg-Bauer E."/>
            <person name="Tobe S.S."/>
        </authorList>
    </citation>
    <scope>NUCLEOTIDE SEQUENCE</scope>
    <source>
        <strain evidence="2">Stay&amp;Tobe</strain>
    </source>
</reference>
<evidence type="ECO:0000313" key="3">
    <source>
        <dbReference type="Proteomes" id="UP001233999"/>
    </source>
</evidence>
<evidence type="ECO:0000313" key="2">
    <source>
        <dbReference type="EMBL" id="KAJ9583315.1"/>
    </source>
</evidence>
<reference evidence="2" key="2">
    <citation type="submission" date="2023-05" db="EMBL/GenBank/DDBJ databases">
        <authorList>
            <person name="Fouks B."/>
        </authorList>
    </citation>
    <scope>NUCLEOTIDE SEQUENCE</scope>
    <source>
        <strain evidence="2">Stay&amp;Tobe</strain>
        <tissue evidence="2">Testes</tissue>
    </source>
</reference>
<comment type="caution">
    <text evidence="2">The sequence shown here is derived from an EMBL/GenBank/DDBJ whole genome shotgun (WGS) entry which is preliminary data.</text>
</comment>
<feature type="non-terminal residue" evidence="2">
    <location>
        <position position="1"/>
    </location>
</feature>
<feature type="region of interest" description="Disordered" evidence="1">
    <location>
        <begin position="13"/>
        <end position="189"/>
    </location>
</feature>
<keyword evidence="3" id="KW-1185">Reference proteome</keyword>
<dbReference type="EMBL" id="JASPKZ010007617">
    <property type="protein sequence ID" value="KAJ9583315.1"/>
    <property type="molecule type" value="Genomic_DNA"/>
</dbReference>
<accession>A0AAD8EAG6</accession>
<protein>
    <submittedName>
        <fullName evidence="2">Uncharacterized protein</fullName>
    </submittedName>
</protein>
<proteinExistence type="predicted"/>